<dbReference type="RefSeq" id="WP_132951414.1">
    <property type="nucleotide sequence ID" value="NZ_SLXU01000007.1"/>
</dbReference>
<dbReference type="Proteomes" id="UP000295050">
    <property type="component" value="Unassembled WGS sequence"/>
</dbReference>
<feature type="region of interest" description="Disordered" evidence="1">
    <location>
        <begin position="1"/>
        <end position="34"/>
    </location>
</feature>
<gene>
    <name evidence="3" type="ORF">EV663_10728</name>
</gene>
<proteinExistence type="predicted"/>
<name>A0A4R2RE89_9RHOB</name>
<organism evidence="3 4">
    <name type="scientific">Rhodovulum bhavnagarense</name>
    <dbReference type="NCBI Taxonomy" id="992286"/>
    <lineage>
        <taxon>Bacteria</taxon>
        <taxon>Pseudomonadati</taxon>
        <taxon>Pseudomonadota</taxon>
        <taxon>Alphaproteobacteria</taxon>
        <taxon>Rhodobacterales</taxon>
        <taxon>Paracoccaceae</taxon>
        <taxon>Rhodovulum</taxon>
    </lineage>
</organism>
<evidence type="ECO:0000313" key="3">
    <source>
        <dbReference type="EMBL" id="TCP60854.1"/>
    </source>
</evidence>
<dbReference type="OrthoDB" id="7375296at2"/>
<sequence>MAQRFGGKYSPAQQPPASGTPPPRHPFHGKTPSRAGGRANMMFFVPLVLLPRAFGSDPNGLALTLVAFGALILAAWLTREGLKAEDAWSTRKIARRPAIPRKIFGSALTGTGLFLAGLDGTGLITPLVYAILGAGLHSLAFGLDPLSDKGIEGIDTFQQDRVARVIDEAEKHLGAMTDAIRRAGDRGLEARMARFQDTVREMFRTIEEDPRDLAAARKYLVVYLLGARDATRKFSEFYGRTRDNAARKDFETLLDDLETNFSARTRAMLLDDRSDLDVEIEVLRERLQREGVRLRPETAIKGE</sequence>
<keyword evidence="2" id="KW-1133">Transmembrane helix</keyword>
<keyword evidence="4" id="KW-1185">Reference proteome</keyword>
<keyword evidence="2" id="KW-0812">Transmembrane</keyword>
<reference evidence="3 4" key="1">
    <citation type="submission" date="2019-03" db="EMBL/GenBank/DDBJ databases">
        <title>Genomic Encyclopedia of Type Strains, Phase IV (KMG-IV): sequencing the most valuable type-strain genomes for metagenomic binning, comparative biology and taxonomic classification.</title>
        <authorList>
            <person name="Goeker M."/>
        </authorList>
    </citation>
    <scope>NUCLEOTIDE SEQUENCE [LARGE SCALE GENOMIC DNA]</scope>
    <source>
        <strain evidence="3 4">DSM 24766</strain>
    </source>
</reference>
<dbReference type="InterPro" id="IPR018770">
    <property type="entry name" value="ChloroindolylP_hydrolase"/>
</dbReference>
<evidence type="ECO:0000256" key="1">
    <source>
        <dbReference type="SAM" id="MobiDB-lite"/>
    </source>
</evidence>
<evidence type="ECO:0000313" key="4">
    <source>
        <dbReference type="Proteomes" id="UP000295050"/>
    </source>
</evidence>
<protein>
    <submittedName>
        <fullName evidence="3">5-bromo-4-chloroindolyl phosphate hydrolysis protein</fullName>
    </submittedName>
</protein>
<feature type="transmembrane region" description="Helical" evidence="2">
    <location>
        <begin position="99"/>
        <end position="118"/>
    </location>
</feature>
<evidence type="ECO:0000256" key="2">
    <source>
        <dbReference type="SAM" id="Phobius"/>
    </source>
</evidence>
<dbReference type="Pfam" id="PF10112">
    <property type="entry name" value="Halogen_Hydrol"/>
    <property type="match status" value="1"/>
</dbReference>
<dbReference type="AlphaFoldDB" id="A0A4R2RE89"/>
<feature type="transmembrane region" description="Helical" evidence="2">
    <location>
        <begin position="60"/>
        <end position="78"/>
    </location>
</feature>
<comment type="caution">
    <text evidence="3">The sequence shown here is derived from an EMBL/GenBank/DDBJ whole genome shotgun (WGS) entry which is preliminary data.</text>
</comment>
<dbReference type="EMBL" id="SLXU01000007">
    <property type="protein sequence ID" value="TCP60854.1"/>
    <property type="molecule type" value="Genomic_DNA"/>
</dbReference>
<accession>A0A4R2RE89</accession>
<keyword evidence="2" id="KW-0472">Membrane</keyword>